<dbReference type="GO" id="GO:0046677">
    <property type="term" value="P:response to antibiotic"/>
    <property type="evidence" value="ECO:0007669"/>
    <property type="project" value="InterPro"/>
</dbReference>
<keyword evidence="2" id="KW-0732">Signal</keyword>
<keyword evidence="5" id="KW-1185">Reference proteome</keyword>
<dbReference type="PANTHER" id="PTHR35333">
    <property type="entry name" value="BETA-LACTAMASE"/>
    <property type="match status" value="1"/>
</dbReference>
<dbReference type="Pfam" id="PF07538">
    <property type="entry name" value="ChW"/>
    <property type="match status" value="6"/>
</dbReference>
<protein>
    <recommendedName>
        <fullName evidence="3">Beta-lactamase class A catalytic domain-containing protein</fullName>
    </recommendedName>
</protein>
<dbReference type="PROSITE" id="PS51257">
    <property type="entry name" value="PROKAR_LIPOPROTEIN"/>
    <property type="match status" value="1"/>
</dbReference>
<feature type="chain" id="PRO_5018590085" description="Beta-lactamase class A catalytic domain-containing protein" evidence="2">
    <location>
        <begin position="26"/>
        <end position="802"/>
    </location>
</feature>
<dbReference type="InterPro" id="IPR006637">
    <property type="entry name" value="ChW"/>
</dbReference>
<dbReference type="OrthoDB" id="9763643at2"/>
<organism evidence="4 5">
    <name type="scientific">Vagococcus humatus</name>
    <dbReference type="NCBI Taxonomy" id="1889241"/>
    <lineage>
        <taxon>Bacteria</taxon>
        <taxon>Bacillati</taxon>
        <taxon>Bacillota</taxon>
        <taxon>Bacilli</taxon>
        <taxon>Lactobacillales</taxon>
        <taxon>Enterococcaceae</taxon>
        <taxon>Vagococcus</taxon>
    </lineage>
</organism>
<dbReference type="SUPFAM" id="SSF56601">
    <property type="entry name" value="beta-lactamase/transpeptidase-like"/>
    <property type="match status" value="1"/>
</dbReference>
<dbReference type="InterPro" id="IPR000871">
    <property type="entry name" value="Beta-lactam_class-A"/>
</dbReference>
<comment type="caution">
    <text evidence="4">The sequence shown here is derived from an EMBL/GenBank/DDBJ whole genome shotgun (WGS) entry which is preliminary data.</text>
</comment>
<feature type="region of interest" description="Disordered" evidence="1">
    <location>
        <begin position="25"/>
        <end position="90"/>
    </location>
</feature>
<accession>A0A3R9ZX41</accession>
<feature type="compositionally biased region" description="Acidic residues" evidence="1">
    <location>
        <begin position="71"/>
        <end position="83"/>
    </location>
</feature>
<dbReference type="SMART" id="SM00728">
    <property type="entry name" value="ChW"/>
    <property type="match status" value="8"/>
</dbReference>
<dbReference type="Proteomes" id="UP000277864">
    <property type="component" value="Unassembled WGS sequence"/>
</dbReference>
<feature type="domain" description="Beta-lactamase class A catalytic" evidence="3">
    <location>
        <begin position="581"/>
        <end position="780"/>
    </location>
</feature>
<gene>
    <name evidence="4" type="ORF">C7P63_01430</name>
</gene>
<feature type="signal peptide" evidence="2">
    <location>
        <begin position="1"/>
        <end position="25"/>
    </location>
</feature>
<evidence type="ECO:0000256" key="2">
    <source>
        <dbReference type="SAM" id="SignalP"/>
    </source>
</evidence>
<evidence type="ECO:0000313" key="4">
    <source>
        <dbReference type="EMBL" id="RST89767.1"/>
    </source>
</evidence>
<evidence type="ECO:0000313" key="5">
    <source>
        <dbReference type="Proteomes" id="UP000277864"/>
    </source>
</evidence>
<feature type="region of interest" description="Disordered" evidence="1">
    <location>
        <begin position="531"/>
        <end position="558"/>
    </location>
</feature>
<dbReference type="InterPro" id="IPR045155">
    <property type="entry name" value="Beta-lactam_cat"/>
</dbReference>
<dbReference type="GO" id="GO:0008800">
    <property type="term" value="F:beta-lactamase activity"/>
    <property type="evidence" value="ECO:0007669"/>
    <property type="project" value="InterPro"/>
</dbReference>
<dbReference type="Gene3D" id="3.40.710.10">
    <property type="entry name" value="DD-peptidase/beta-lactamase superfamily"/>
    <property type="match status" value="1"/>
</dbReference>
<dbReference type="RefSeq" id="WP_125942377.1">
    <property type="nucleotide sequence ID" value="NZ_PXZH01000001.1"/>
</dbReference>
<feature type="compositionally biased region" description="Polar residues" evidence="1">
    <location>
        <begin position="30"/>
        <end position="43"/>
    </location>
</feature>
<evidence type="ECO:0000259" key="3">
    <source>
        <dbReference type="Pfam" id="PF13354"/>
    </source>
</evidence>
<sequence length="802" mass="89995">MYKKRMNYFLVLCLLGACFSPAVQGEEMPSSFSQPNQKVISNENRSDVEESASQSLQEREDKQQQTKESLTEQEPEENSEEDKESLPLDKPTITYRAYQVKTGWSEFTSFGEVMGDPYQGQALTGIQLVSQSSEAKENVTYQVYSGKTGWQPSVSLGQIAGQTQSQQPIEGVRFQLTGSLASHYDMYYRVYVQQLGWLSWATAEEAAGTSGYGYPVLGLEAQLVEKNQPAPGDTSLPFKENDQVQLTYQTYQVKQGWQNKVNNGFISGSTGKSLPLSGLKMQLISPKWKGSITYQGHFSNLGWQGITHEGEISGTLQANHQLEGLRVNLTEELANQYDVYYQVHVANLGWLGWAKNGESAGTTGFAYPIEGLKVQLVEKDQPAPGSVDRPFISYQPLTVFYQPHVSNQGWLLEASAKEVAGSQSERLEGIKLRLNQHEQLTGGIQYQAHSQDIGWQPWVNDSQLAGTVGKNKRLEAIKIRLTGEIATPYQVYYRVYQKRLGGWQAWCQNSEQAGTVGKGLPIEKIQVYVGKNGQHPRNDSPVIPDVPEKPTTPDLENPSLSAKMKQVQQLLTKEYQHQSIGIYVASINHPNIVAKINEHQQFMPSSLGRLPIIYWTDQQLKTKKIAPTQKYLYTDKVNQFPYAYQKDGTGMLQTKPKGRNYTVQEVLNWTVTTSDNEGTNFLAYHVGNQYDQAFRQEMSRVVGHSWTTPFKASAKDASQVMTGLYHQNGGAFDLYQGVQKNRGIASQMSAPVYHQLGIYQNYYHDVGIVFSDEPYVLAVMSQQAKGEQTVAKLSKEVYQRLK</sequence>
<dbReference type="AlphaFoldDB" id="A0A3R9ZX41"/>
<evidence type="ECO:0000256" key="1">
    <source>
        <dbReference type="SAM" id="MobiDB-lite"/>
    </source>
</evidence>
<name>A0A3R9ZX41_9ENTE</name>
<dbReference type="EMBL" id="PXZH01000001">
    <property type="protein sequence ID" value="RST89767.1"/>
    <property type="molecule type" value="Genomic_DNA"/>
</dbReference>
<proteinExistence type="predicted"/>
<reference evidence="4 5" key="1">
    <citation type="submission" date="2018-03" db="EMBL/GenBank/DDBJ databases">
        <authorList>
            <person name="Gulvik C.A."/>
        </authorList>
    </citation>
    <scope>NUCLEOTIDE SEQUENCE [LARGE SCALE GENOMIC DNA]</scope>
    <source>
        <strain evidence="4 5">JCM 31581</strain>
    </source>
</reference>
<dbReference type="PANTHER" id="PTHR35333:SF3">
    <property type="entry name" value="BETA-LACTAMASE-TYPE TRANSPEPTIDASE FOLD CONTAINING PROTEIN"/>
    <property type="match status" value="1"/>
</dbReference>
<dbReference type="InterPro" id="IPR012338">
    <property type="entry name" value="Beta-lactam/transpept-like"/>
</dbReference>
<dbReference type="GO" id="GO:0030655">
    <property type="term" value="P:beta-lactam antibiotic catabolic process"/>
    <property type="evidence" value="ECO:0007669"/>
    <property type="project" value="InterPro"/>
</dbReference>
<dbReference type="Pfam" id="PF13354">
    <property type="entry name" value="Beta-lactamase2"/>
    <property type="match status" value="1"/>
</dbReference>